<proteinExistence type="inferred from homology"/>
<dbReference type="InterPro" id="IPR006571">
    <property type="entry name" value="TLDc_dom"/>
</dbReference>
<dbReference type="AlphaFoldDB" id="A0A6T8NUY4"/>
<dbReference type="SMART" id="SM00584">
    <property type="entry name" value="TLDc"/>
    <property type="match status" value="1"/>
</dbReference>
<feature type="domain" description="TLDc" evidence="6">
    <location>
        <begin position="1"/>
        <end position="232"/>
    </location>
</feature>
<evidence type="ECO:0000259" key="6">
    <source>
        <dbReference type="PROSITE" id="PS51886"/>
    </source>
</evidence>
<evidence type="ECO:0000256" key="1">
    <source>
        <dbReference type="ARBA" id="ARBA00004173"/>
    </source>
</evidence>
<evidence type="ECO:0000313" key="7">
    <source>
        <dbReference type="EMBL" id="CAD8424792.1"/>
    </source>
</evidence>
<feature type="region of interest" description="Disordered" evidence="5">
    <location>
        <begin position="87"/>
        <end position="111"/>
    </location>
</feature>
<comment type="subcellular location">
    <subcellularLocation>
        <location evidence="1">Mitochondrion</location>
    </subcellularLocation>
</comment>
<evidence type="ECO:0000256" key="5">
    <source>
        <dbReference type="SAM" id="MobiDB-lite"/>
    </source>
</evidence>
<feature type="compositionally biased region" description="Low complexity" evidence="5">
    <location>
        <begin position="87"/>
        <end position="100"/>
    </location>
</feature>
<evidence type="ECO:0000256" key="3">
    <source>
        <dbReference type="ARBA" id="ARBA00023128"/>
    </source>
</evidence>
<reference evidence="7" key="1">
    <citation type="submission" date="2021-01" db="EMBL/GenBank/DDBJ databases">
        <authorList>
            <person name="Corre E."/>
            <person name="Pelletier E."/>
            <person name="Niang G."/>
            <person name="Scheremetjew M."/>
            <person name="Finn R."/>
            <person name="Kale V."/>
            <person name="Holt S."/>
            <person name="Cochrane G."/>
            <person name="Meng A."/>
            <person name="Brown T."/>
            <person name="Cohen L."/>
        </authorList>
    </citation>
    <scope>NUCLEOTIDE SEQUENCE</scope>
    <source>
        <strain evidence="7">CCAP1064/1</strain>
    </source>
</reference>
<dbReference type="Pfam" id="PF07534">
    <property type="entry name" value="TLD"/>
    <property type="match status" value="2"/>
</dbReference>
<dbReference type="GO" id="GO:0005739">
    <property type="term" value="C:mitochondrion"/>
    <property type="evidence" value="ECO:0007669"/>
    <property type="project" value="UniProtKB-SubCell"/>
</dbReference>
<dbReference type="PANTHER" id="PTHR23354:SF62">
    <property type="entry name" value="MUSTARD, ISOFORM V"/>
    <property type="match status" value="1"/>
</dbReference>
<dbReference type="PROSITE" id="PS51886">
    <property type="entry name" value="TLDC"/>
    <property type="match status" value="1"/>
</dbReference>
<dbReference type="EMBL" id="HBEL01044966">
    <property type="protein sequence ID" value="CAD8424792.1"/>
    <property type="molecule type" value="Transcribed_RNA"/>
</dbReference>
<evidence type="ECO:0000256" key="2">
    <source>
        <dbReference type="ARBA" id="ARBA00009540"/>
    </source>
</evidence>
<name>A0A6T8NUY4_9STRA</name>
<evidence type="ECO:0000313" key="8">
    <source>
        <dbReference type="EMBL" id="CAD8424793.1"/>
    </source>
</evidence>
<evidence type="ECO:0000256" key="4">
    <source>
        <dbReference type="ARBA" id="ARBA00040604"/>
    </source>
</evidence>
<comment type="similarity">
    <text evidence="2">Belongs to the OXR1 family.</text>
</comment>
<dbReference type="PANTHER" id="PTHR23354">
    <property type="entry name" value="NUCLEOLAR PROTEIN 7/ESTROGEN RECEPTOR COACTIVATOR-RELATED"/>
    <property type="match status" value="1"/>
</dbReference>
<protein>
    <recommendedName>
        <fullName evidence="4">Oxidation resistance protein 1</fullName>
    </recommendedName>
</protein>
<gene>
    <name evidence="7" type="ORF">PINE0816_LOCUS20952</name>
    <name evidence="8" type="ORF">PINE0816_LOCUS20953</name>
</gene>
<accession>A0A6T8NUY4</accession>
<keyword evidence="3" id="KW-0496">Mitochondrion</keyword>
<dbReference type="EMBL" id="HBEL01044967">
    <property type="protein sequence ID" value="CAD8424793.1"/>
    <property type="molecule type" value="Transcribed_RNA"/>
</dbReference>
<organism evidence="7">
    <name type="scientific">Proboscia inermis</name>
    <dbReference type="NCBI Taxonomy" id="420281"/>
    <lineage>
        <taxon>Eukaryota</taxon>
        <taxon>Sar</taxon>
        <taxon>Stramenopiles</taxon>
        <taxon>Ochrophyta</taxon>
        <taxon>Bacillariophyta</taxon>
        <taxon>Coscinodiscophyceae</taxon>
        <taxon>Rhizosoleniophycidae</taxon>
        <taxon>Rhizosoleniales</taxon>
        <taxon>Rhizosoleniaceae</taxon>
        <taxon>Proboscia</taxon>
    </lineage>
</organism>
<sequence>METLQNFLPISLSEQNFWLKYSLVRDGDTLHTLLRHARGSKNTLLAVETTGGEVFGSYTSEPWRKTWGYYGTGESFLWRLRQSRETSCSDDSSSSSGESSSHVKNRGGTISVLEQAKMESEVDVYPWTGENEMIQVCTTDRIAVGGGSLNVADSNPNKKSKHDIMHNVGDDNDTAAEKGASGDGGFGFALEADMLHGTSSPCATFGNPCLSRLHDNSGGVFEIVNVEVWTLTPCTTLEMAQKMEMSRLFLEENRVS</sequence>